<dbReference type="EMBL" id="BMYZ01000004">
    <property type="protein sequence ID" value="GGY86542.1"/>
    <property type="molecule type" value="Genomic_DNA"/>
</dbReference>
<reference evidence="2" key="1">
    <citation type="journal article" date="2019" name="Int. J. Syst. Evol. Microbiol.">
        <title>The Global Catalogue of Microorganisms (GCM) 10K type strain sequencing project: providing services to taxonomists for standard genome sequencing and annotation.</title>
        <authorList>
            <consortium name="The Broad Institute Genomics Platform"/>
            <consortium name="The Broad Institute Genome Sequencing Center for Infectious Disease"/>
            <person name="Wu L."/>
            <person name="Ma J."/>
        </authorList>
    </citation>
    <scope>NUCLEOTIDE SEQUENCE [LARGE SCALE GENOMIC DNA]</scope>
    <source>
        <strain evidence="2">KCTC 32239</strain>
    </source>
</reference>
<dbReference type="Proteomes" id="UP000619761">
    <property type="component" value="Unassembled WGS sequence"/>
</dbReference>
<sequence>MSWKSAVSYAKDIAEKHGFGGESAQDEDLPLGARIGGFIRLQKSPFIRAVSEGSLIDMPTDAQSVVKAISRVKLNLSGSLYRYYLQTGDTNEKEIFLQVYVDELGQVSEAIYCTQLTRLIPETDEDQQIFMGLAGYGLGDKRYSLWRFQLEELGYVESDLQVIFGGDETIDYSRDAGDIDQEFIVPFTGSEVRLDDAKGQQGLQQEIYFMPYKREVKGHTEYLFITTELVKSKNGDASQREIHVDFMVGIPVELERLVIQ</sequence>
<dbReference type="Pfam" id="PF10679">
    <property type="entry name" value="DUF2491"/>
    <property type="match status" value="1"/>
</dbReference>
<accession>A0ABQ3BAF4</accession>
<evidence type="ECO:0000313" key="2">
    <source>
        <dbReference type="Proteomes" id="UP000619761"/>
    </source>
</evidence>
<proteinExistence type="predicted"/>
<gene>
    <name evidence="1" type="ORF">GCM10011613_34610</name>
</gene>
<organism evidence="1 2">
    <name type="scientific">Cellvibrio zantedeschiae</name>
    <dbReference type="NCBI Taxonomy" id="1237077"/>
    <lineage>
        <taxon>Bacteria</taxon>
        <taxon>Pseudomonadati</taxon>
        <taxon>Pseudomonadota</taxon>
        <taxon>Gammaproteobacteria</taxon>
        <taxon>Cellvibrionales</taxon>
        <taxon>Cellvibrionaceae</taxon>
        <taxon>Cellvibrio</taxon>
    </lineage>
</organism>
<dbReference type="InterPro" id="IPR019621">
    <property type="entry name" value="DUF2491"/>
</dbReference>
<evidence type="ECO:0000313" key="1">
    <source>
        <dbReference type="EMBL" id="GGY86542.1"/>
    </source>
</evidence>
<name>A0ABQ3BAF4_9GAMM</name>
<evidence type="ECO:0008006" key="3">
    <source>
        <dbReference type="Google" id="ProtNLM"/>
    </source>
</evidence>
<comment type="caution">
    <text evidence="1">The sequence shown here is derived from an EMBL/GenBank/DDBJ whole genome shotgun (WGS) entry which is preliminary data.</text>
</comment>
<keyword evidence="2" id="KW-1185">Reference proteome</keyword>
<dbReference type="RefSeq" id="WP_189420936.1">
    <property type="nucleotide sequence ID" value="NZ_BMYZ01000004.1"/>
</dbReference>
<protein>
    <recommendedName>
        <fullName evidence="3">DUF2491 domain-containing protein</fullName>
    </recommendedName>
</protein>